<gene>
    <name evidence="2" type="ORF">K1Y79_06445</name>
</gene>
<comment type="caution">
    <text evidence="2">The sequence shown here is derived from an EMBL/GenBank/DDBJ whole genome shotgun (WGS) entry which is preliminary data.</text>
</comment>
<sequence length="368" mass="42812">MALSKIFTIRFYAKNTGFFLVLFYFFFGIVPGGQLPAYHHTLIKGFTGTPEFLALVCFIWSLYNLKCVAFIFNLLSSKDHTFLYGTLGLLEGMQKWRTWLWLHITIYAPVLIYGGISTIVAAKSGYYMAAVIIVVFNLVMMTAPLALYVRKMKHPGTVSFLARWQHWFNRTFRKPIWSFYGYELLNNNIRSLAISKIVTAIVIILTCSVMAGKYDERMLLVGVLICVLAQSILVYNHRRFDDLYLSLLPQLPVPVWKRYLQNCLLYLILTAPEHILIIVKTWTTGMPAHWLMLVLTGVSLMTLFRSLLYMAGIDQDRYFRWVVIAIVVVLFLGLAHLYWYSIILVQVTAWCLFRYRYYRYEAPLEKVD</sequence>
<evidence type="ECO:0000313" key="3">
    <source>
        <dbReference type="Proteomes" id="UP000812961"/>
    </source>
</evidence>
<evidence type="ECO:0000256" key="1">
    <source>
        <dbReference type="SAM" id="Phobius"/>
    </source>
</evidence>
<feature type="transmembrane region" description="Helical" evidence="1">
    <location>
        <begin position="263"/>
        <end position="282"/>
    </location>
</feature>
<feature type="transmembrane region" description="Helical" evidence="1">
    <location>
        <begin position="318"/>
        <end position="340"/>
    </location>
</feature>
<dbReference type="Proteomes" id="UP000812961">
    <property type="component" value="Unassembled WGS sequence"/>
</dbReference>
<feature type="transmembrane region" description="Helical" evidence="1">
    <location>
        <begin position="52"/>
        <end position="75"/>
    </location>
</feature>
<feature type="transmembrane region" description="Helical" evidence="1">
    <location>
        <begin position="288"/>
        <end position="311"/>
    </location>
</feature>
<keyword evidence="1" id="KW-1133">Transmembrane helix</keyword>
<dbReference type="RefSeq" id="WP_220249175.1">
    <property type="nucleotide sequence ID" value="NZ_JAICCF010000001.1"/>
</dbReference>
<feature type="transmembrane region" description="Helical" evidence="1">
    <location>
        <begin position="12"/>
        <end position="32"/>
    </location>
</feature>
<feature type="transmembrane region" description="Helical" evidence="1">
    <location>
        <begin position="193"/>
        <end position="212"/>
    </location>
</feature>
<feature type="transmembrane region" description="Helical" evidence="1">
    <location>
        <begin position="96"/>
        <end position="120"/>
    </location>
</feature>
<protein>
    <submittedName>
        <fullName evidence="2">Uncharacterized protein</fullName>
    </submittedName>
</protein>
<keyword evidence="1" id="KW-0472">Membrane</keyword>
<keyword evidence="1" id="KW-0812">Transmembrane</keyword>
<keyword evidence="3" id="KW-1185">Reference proteome</keyword>
<feature type="transmembrane region" description="Helical" evidence="1">
    <location>
        <begin position="218"/>
        <end position="235"/>
    </location>
</feature>
<name>A0ABS7GAX8_9BACT</name>
<feature type="transmembrane region" description="Helical" evidence="1">
    <location>
        <begin position="126"/>
        <end position="149"/>
    </location>
</feature>
<proteinExistence type="predicted"/>
<dbReference type="EMBL" id="JAICCF010000001">
    <property type="protein sequence ID" value="MBW8683969.1"/>
    <property type="molecule type" value="Genomic_DNA"/>
</dbReference>
<reference evidence="2 3" key="1">
    <citation type="submission" date="2021-08" db="EMBL/GenBank/DDBJ databases">
        <title>The genome sequence of Chitinophaga sp. B61.</title>
        <authorList>
            <person name="Zhang X."/>
        </authorList>
    </citation>
    <scope>NUCLEOTIDE SEQUENCE [LARGE SCALE GENOMIC DNA]</scope>
    <source>
        <strain evidence="2 3">B61</strain>
    </source>
</reference>
<evidence type="ECO:0000313" key="2">
    <source>
        <dbReference type="EMBL" id="MBW8683969.1"/>
    </source>
</evidence>
<organism evidence="2 3">
    <name type="scientific">Chitinophaga rhizophila</name>
    <dbReference type="NCBI Taxonomy" id="2866212"/>
    <lineage>
        <taxon>Bacteria</taxon>
        <taxon>Pseudomonadati</taxon>
        <taxon>Bacteroidota</taxon>
        <taxon>Chitinophagia</taxon>
        <taxon>Chitinophagales</taxon>
        <taxon>Chitinophagaceae</taxon>
        <taxon>Chitinophaga</taxon>
    </lineage>
</organism>
<accession>A0ABS7GAX8</accession>